<dbReference type="SUPFAM" id="SSF54534">
    <property type="entry name" value="FKBP-like"/>
    <property type="match status" value="1"/>
</dbReference>
<feature type="compositionally biased region" description="Basic and acidic residues" evidence="4">
    <location>
        <begin position="710"/>
        <end position="725"/>
    </location>
</feature>
<dbReference type="EMBL" id="BRXX01000146">
    <property type="protein sequence ID" value="GMH93819.1"/>
    <property type="molecule type" value="Genomic_DNA"/>
</dbReference>
<evidence type="ECO:0000256" key="2">
    <source>
        <dbReference type="PROSITE-ProRule" id="PRU00192"/>
    </source>
</evidence>
<keyword evidence="1 2" id="KW-0728">SH3 domain</keyword>
<dbReference type="InterPro" id="IPR046357">
    <property type="entry name" value="PPIase_dom_sf"/>
</dbReference>
<evidence type="ECO:0000313" key="7">
    <source>
        <dbReference type="EMBL" id="GMH93819.1"/>
    </source>
</evidence>
<feature type="compositionally biased region" description="Pro residues" evidence="4">
    <location>
        <begin position="587"/>
        <end position="598"/>
    </location>
</feature>
<accession>A0A9W7BUH7</accession>
<dbReference type="GO" id="GO:0043328">
    <property type="term" value="P:protein transport to vacuole involved in ubiquitin-dependent protein catabolic process via the multivesicular body sorting pathway"/>
    <property type="evidence" value="ECO:0007669"/>
    <property type="project" value="TreeGrafter"/>
</dbReference>
<feature type="region of interest" description="Disordered" evidence="4">
    <location>
        <begin position="521"/>
        <end position="541"/>
    </location>
</feature>
<reference evidence="8" key="1">
    <citation type="journal article" date="2023" name="Commun. Biol.">
        <title>Genome analysis of Parmales, the sister group of diatoms, reveals the evolutionary specialization of diatoms from phago-mixotrophs to photoautotrophs.</title>
        <authorList>
            <person name="Ban H."/>
            <person name="Sato S."/>
            <person name="Yoshikawa S."/>
            <person name="Yamada K."/>
            <person name="Nakamura Y."/>
            <person name="Ichinomiya M."/>
            <person name="Sato N."/>
            <person name="Blanc-Mathieu R."/>
            <person name="Endo H."/>
            <person name="Kuwata A."/>
            <person name="Ogata H."/>
        </authorList>
    </citation>
    <scope>NUCLEOTIDE SEQUENCE [LARGE SCALE GENOMIC DNA]</scope>
    <source>
        <strain evidence="8">NIES 3699</strain>
    </source>
</reference>
<dbReference type="AlphaFoldDB" id="A0A9W7BUH7"/>
<dbReference type="PROSITE" id="PS50059">
    <property type="entry name" value="FKBP_PPIASE"/>
    <property type="match status" value="1"/>
</dbReference>
<feature type="compositionally biased region" description="Pro residues" evidence="4">
    <location>
        <begin position="1"/>
        <end position="24"/>
    </location>
</feature>
<dbReference type="InterPro" id="IPR001179">
    <property type="entry name" value="PPIase_FKBP_dom"/>
</dbReference>
<organism evidence="7 8">
    <name type="scientific">Triparma verrucosa</name>
    <dbReference type="NCBI Taxonomy" id="1606542"/>
    <lineage>
        <taxon>Eukaryota</taxon>
        <taxon>Sar</taxon>
        <taxon>Stramenopiles</taxon>
        <taxon>Ochrophyta</taxon>
        <taxon>Bolidophyceae</taxon>
        <taxon>Parmales</taxon>
        <taxon>Triparmaceae</taxon>
        <taxon>Triparma</taxon>
    </lineage>
</organism>
<dbReference type="PANTHER" id="PTHR45929">
    <property type="entry name" value="JAK PATHWAY SIGNAL TRANSDUCTION ADAPTOR MOLECULE"/>
    <property type="match status" value="1"/>
</dbReference>
<dbReference type="GO" id="GO:0033565">
    <property type="term" value="C:ESCRT-0 complex"/>
    <property type="evidence" value="ECO:0007669"/>
    <property type="project" value="TreeGrafter"/>
</dbReference>
<dbReference type="SUPFAM" id="SSF50044">
    <property type="entry name" value="SH3-domain"/>
    <property type="match status" value="2"/>
</dbReference>
<feature type="domain" description="SH3" evidence="5">
    <location>
        <begin position="231"/>
        <end position="294"/>
    </location>
</feature>
<evidence type="ECO:0000256" key="4">
    <source>
        <dbReference type="SAM" id="MobiDB-lite"/>
    </source>
</evidence>
<dbReference type="SMART" id="SM00326">
    <property type="entry name" value="SH3"/>
    <property type="match status" value="2"/>
</dbReference>
<feature type="region of interest" description="Disordered" evidence="4">
    <location>
        <begin position="572"/>
        <end position="732"/>
    </location>
</feature>
<feature type="compositionally biased region" description="Basic and acidic residues" evidence="4">
    <location>
        <begin position="682"/>
        <end position="694"/>
    </location>
</feature>
<dbReference type="EC" id="5.2.1.8" evidence="3"/>
<dbReference type="PANTHER" id="PTHR45929:SF3">
    <property type="entry name" value="JAK PATHWAY SIGNAL TRANSDUCTION ADAPTOR MOLECULE"/>
    <property type="match status" value="1"/>
</dbReference>
<comment type="catalytic activity">
    <reaction evidence="3">
        <text>[protein]-peptidylproline (omega=180) = [protein]-peptidylproline (omega=0)</text>
        <dbReference type="Rhea" id="RHEA:16237"/>
        <dbReference type="Rhea" id="RHEA-COMP:10747"/>
        <dbReference type="Rhea" id="RHEA-COMP:10748"/>
        <dbReference type="ChEBI" id="CHEBI:83833"/>
        <dbReference type="ChEBI" id="CHEBI:83834"/>
        <dbReference type="EC" id="5.2.1.8"/>
    </reaction>
</comment>
<dbReference type="PROSITE" id="PS50002">
    <property type="entry name" value="SH3"/>
    <property type="match status" value="2"/>
</dbReference>
<gene>
    <name evidence="7" type="ORF">TrVE_jg1880</name>
</gene>
<dbReference type="Gene3D" id="3.10.50.40">
    <property type="match status" value="1"/>
</dbReference>
<evidence type="ECO:0000259" key="6">
    <source>
        <dbReference type="PROSITE" id="PS50059"/>
    </source>
</evidence>
<feature type="compositionally biased region" description="Low complexity" evidence="4">
    <location>
        <begin position="599"/>
        <end position="610"/>
    </location>
</feature>
<keyword evidence="3" id="KW-0413">Isomerase</keyword>
<name>A0A9W7BUH7_9STRA</name>
<sequence length="732" mass="78293">MSAPLPVPPAPPPKPATMPPPLPKSKPANAAHTKFWARACYDFISSEEGDLTFRDGDIIRIEEVSSRNWWIASHMVGTRGAIPSNFVQVLPQYGSATITCSSHISTLSVTPHLSSGAALNVRFTKEGEDKEEQDLVKTVAQVSQFIRELSRTFPEAGLPLEVELGSDWHSLLLAIHSFNMLKSAETASVLLNSLVAFETLNGMTYAWLVPSAADKPKVTPASRIISVNRSALGTEAIVLHDWEGNHANGELCGLKVGDHVIVVHEQSDWVYCRRSPESEESGYVPLMYLRKITSRDADWQSSPPPLPPHLKTNRTNSMSEDDHTAFEPTPSDYIATKSGSVSGQGSGENVDFTLQTVTAFDELINSGLTVEVTKEGESSPIVTGDFVTMTIDALKWIPSTAHVKSFTTGNLSFTCGVGEVSQALDLGVQRLMKGDCASIVGSPEMCYGDVGIPGLVSSKCYVVYKVEVLEVTKEKGISSGPECLITRVAKAHEVGEVGEERKRMSLPKGTQRMGSTLIDSSENSENVDMSNPRLSTTVSDVRDSLSTSELVERVKSEGLIIGLNGEGATVLTEEGRKSRASSSAIPVPTPPPSPPPTRPLDTSVSSVPSSIPSPSPLPPNSTLDHLQTPSILIATTPPSTTNWGAEGIPTSPSDNIMSPVSMALAKGHRRKTSGGNPLANQMERRPSGEREKRLSGGGIGSSGSGLTGGGEKRRGSKEKGEEKVEQPMMPTL</sequence>
<dbReference type="Pfam" id="PF00018">
    <property type="entry name" value="SH3_1"/>
    <property type="match status" value="1"/>
</dbReference>
<keyword evidence="8" id="KW-1185">Reference proteome</keyword>
<dbReference type="Proteomes" id="UP001165160">
    <property type="component" value="Unassembled WGS sequence"/>
</dbReference>
<evidence type="ECO:0000313" key="8">
    <source>
        <dbReference type="Proteomes" id="UP001165160"/>
    </source>
</evidence>
<dbReference type="InterPro" id="IPR050670">
    <property type="entry name" value="STAM"/>
</dbReference>
<dbReference type="GO" id="GO:0003755">
    <property type="term" value="F:peptidyl-prolyl cis-trans isomerase activity"/>
    <property type="evidence" value="ECO:0007669"/>
    <property type="project" value="UniProtKB-KW"/>
</dbReference>
<feature type="region of interest" description="Disordered" evidence="4">
    <location>
        <begin position="297"/>
        <end position="333"/>
    </location>
</feature>
<comment type="caution">
    <text evidence="7">The sequence shown here is derived from an EMBL/GenBank/DDBJ whole genome shotgun (WGS) entry which is preliminary data.</text>
</comment>
<protein>
    <recommendedName>
        <fullName evidence="3">peptidylprolyl isomerase</fullName>
        <ecNumber evidence="3">5.2.1.8</ecNumber>
    </recommendedName>
</protein>
<feature type="domain" description="SH3" evidence="5">
    <location>
        <begin position="32"/>
        <end position="92"/>
    </location>
</feature>
<proteinExistence type="predicted"/>
<feature type="domain" description="PPIase FKBP-type" evidence="6">
    <location>
        <begin position="384"/>
        <end position="472"/>
    </location>
</feature>
<dbReference type="InterPro" id="IPR036028">
    <property type="entry name" value="SH3-like_dom_sf"/>
</dbReference>
<dbReference type="Gene3D" id="2.30.30.40">
    <property type="entry name" value="SH3 Domains"/>
    <property type="match status" value="2"/>
</dbReference>
<evidence type="ECO:0000256" key="3">
    <source>
        <dbReference type="PROSITE-ProRule" id="PRU00277"/>
    </source>
</evidence>
<keyword evidence="3" id="KW-0697">Rotamase</keyword>
<dbReference type="InterPro" id="IPR001452">
    <property type="entry name" value="SH3_domain"/>
</dbReference>
<evidence type="ECO:0000259" key="5">
    <source>
        <dbReference type="PROSITE" id="PS50002"/>
    </source>
</evidence>
<feature type="compositionally biased region" description="Gly residues" evidence="4">
    <location>
        <begin position="695"/>
        <end position="709"/>
    </location>
</feature>
<dbReference type="Pfam" id="PF00254">
    <property type="entry name" value="FKBP_C"/>
    <property type="match status" value="1"/>
</dbReference>
<evidence type="ECO:0000256" key="1">
    <source>
        <dbReference type="ARBA" id="ARBA00022443"/>
    </source>
</evidence>
<dbReference type="CDD" id="cd00174">
    <property type="entry name" value="SH3"/>
    <property type="match status" value="1"/>
</dbReference>
<feature type="region of interest" description="Disordered" evidence="4">
    <location>
        <begin position="1"/>
        <end position="28"/>
    </location>
</feature>